<accession>A0A4Q1BWW6</accession>
<feature type="compositionally biased region" description="Polar residues" evidence="1">
    <location>
        <begin position="29"/>
        <end position="40"/>
    </location>
</feature>
<dbReference type="EMBL" id="SDIL01000001">
    <property type="protein sequence ID" value="RXK42683.1"/>
    <property type="molecule type" value="Genomic_DNA"/>
</dbReference>
<dbReference type="AlphaFoldDB" id="A0A4Q1BWW6"/>
<proteinExistence type="predicted"/>
<evidence type="ECO:0000256" key="1">
    <source>
        <dbReference type="SAM" id="MobiDB-lite"/>
    </source>
</evidence>
<keyword evidence="3" id="KW-1185">Reference proteome</keyword>
<name>A0A4Q1BWW6_TREME</name>
<protein>
    <submittedName>
        <fullName evidence="2">Uncharacterized protein</fullName>
    </submittedName>
</protein>
<comment type="caution">
    <text evidence="2">The sequence shown here is derived from an EMBL/GenBank/DDBJ whole genome shotgun (WGS) entry which is preliminary data.</text>
</comment>
<reference evidence="2 3" key="1">
    <citation type="submission" date="2016-06" db="EMBL/GenBank/DDBJ databases">
        <title>Evolution of pathogenesis and genome organization in the Tremellales.</title>
        <authorList>
            <person name="Cuomo C."/>
            <person name="Litvintseva A."/>
            <person name="Heitman J."/>
            <person name="Chen Y."/>
            <person name="Sun S."/>
            <person name="Springer D."/>
            <person name="Dromer F."/>
            <person name="Young S."/>
            <person name="Zeng Q."/>
            <person name="Chapman S."/>
            <person name="Gujja S."/>
            <person name="Saif S."/>
            <person name="Birren B."/>
        </authorList>
    </citation>
    <scope>NUCLEOTIDE SEQUENCE [LARGE SCALE GENOMIC DNA]</scope>
    <source>
        <strain evidence="2 3">ATCC 28783</strain>
    </source>
</reference>
<evidence type="ECO:0000313" key="2">
    <source>
        <dbReference type="EMBL" id="RXK42683.1"/>
    </source>
</evidence>
<gene>
    <name evidence="2" type="ORF">M231_00239</name>
</gene>
<organism evidence="2 3">
    <name type="scientific">Tremella mesenterica</name>
    <name type="common">Jelly fungus</name>
    <dbReference type="NCBI Taxonomy" id="5217"/>
    <lineage>
        <taxon>Eukaryota</taxon>
        <taxon>Fungi</taxon>
        <taxon>Dikarya</taxon>
        <taxon>Basidiomycota</taxon>
        <taxon>Agaricomycotina</taxon>
        <taxon>Tremellomycetes</taxon>
        <taxon>Tremellales</taxon>
        <taxon>Tremellaceae</taxon>
        <taxon>Tremella</taxon>
    </lineage>
</organism>
<feature type="compositionally biased region" description="Polar residues" evidence="1">
    <location>
        <begin position="53"/>
        <end position="66"/>
    </location>
</feature>
<dbReference type="Proteomes" id="UP000289152">
    <property type="component" value="Unassembled WGS sequence"/>
</dbReference>
<dbReference type="InParanoid" id="A0A4Q1BWW6"/>
<feature type="region of interest" description="Disordered" evidence="1">
    <location>
        <begin position="27"/>
        <end position="72"/>
    </location>
</feature>
<sequence>MSYIDHKNIEVTDFAYPSSVYRARYEQPGSVSDAGSSSDPTYRLTFGEKGGESSDNQTHQVVPASTRTKEKGSMTNFNGFQTRRNVVEWKNLLTDFSNINNGELTVFSSTSPIIPSAQYSLRAYEVDEELSTNILNHLEGIFKKPNKWILDPDSLAQGREEEFTYTSIWDDLGDDDKDLLNYGKQVVREAINLTRQLLDPTMIQNLMERSAGEGGEMNSLLNEVHGITDHVGTLLGYVTHLVGFERGLLKEHDTAKEELRS</sequence>
<dbReference type="VEuPathDB" id="FungiDB:TREMEDRAFT_59143"/>
<evidence type="ECO:0000313" key="3">
    <source>
        <dbReference type="Proteomes" id="UP000289152"/>
    </source>
</evidence>